<evidence type="ECO:0000313" key="2">
    <source>
        <dbReference type="EMBL" id="PLW52300.1"/>
    </source>
</evidence>
<proteinExistence type="predicted"/>
<comment type="caution">
    <text evidence="2">The sequence shown here is derived from an EMBL/GenBank/DDBJ whole genome shotgun (WGS) entry which is preliminary data.</text>
</comment>
<name>A0A2N5VQT1_9BASI</name>
<gene>
    <name evidence="2" type="ORF">PCASD_00070</name>
</gene>
<accession>A0A2N5VQT1</accession>
<protein>
    <submittedName>
        <fullName evidence="2">Uncharacterized protein</fullName>
    </submittedName>
</protein>
<reference evidence="2 3" key="1">
    <citation type="submission" date="2017-11" db="EMBL/GenBank/DDBJ databases">
        <title>De novo assembly and phasing of dikaryotic genomes from two isolates of Puccinia coronata f. sp. avenae, the causal agent of oat crown rust.</title>
        <authorList>
            <person name="Miller M.E."/>
            <person name="Zhang Y."/>
            <person name="Omidvar V."/>
            <person name="Sperschneider J."/>
            <person name="Schwessinger B."/>
            <person name="Raley C."/>
            <person name="Palmer J.M."/>
            <person name="Garnica D."/>
            <person name="Upadhyaya N."/>
            <person name="Rathjen J."/>
            <person name="Taylor J.M."/>
            <person name="Park R.F."/>
            <person name="Dodds P.N."/>
            <person name="Hirsch C.D."/>
            <person name="Kianian S.F."/>
            <person name="Figueroa M."/>
        </authorList>
    </citation>
    <scope>NUCLEOTIDE SEQUENCE [LARGE SCALE GENOMIC DNA]</scope>
    <source>
        <strain evidence="2">12SD80</strain>
    </source>
</reference>
<dbReference type="AlphaFoldDB" id="A0A2N5VQT1"/>
<dbReference type="EMBL" id="PGCI01000001">
    <property type="protein sequence ID" value="PLW52300.1"/>
    <property type="molecule type" value="Genomic_DNA"/>
</dbReference>
<organism evidence="2 3">
    <name type="scientific">Puccinia coronata f. sp. avenae</name>
    <dbReference type="NCBI Taxonomy" id="200324"/>
    <lineage>
        <taxon>Eukaryota</taxon>
        <taxon>Fungi</taxon>
        <taxon>Dikarya</taxon>
        <taxon>Basidiomycota</taxon>
        <taxon>Pucciniomycotina</taxon>
        <taxon>Pucciniomycetes</taxon>
        <taxon>Pucciniales</taxon>
        <taxon>Pucciniaceae</taxon>
        <taxon>Puccinia</taxon>
    </lineage>
</organism>
<sequence length="262" mass="28533">MSARDQDPPNNRRNENASTPSDRIDLQHFRTADGPLYAGPFHDTLAKFYGTGNAVDGEWPVTISDLELAETVVYGLPSELKALVKNHEILLKRPFRYIDFQSRTQLFYKGLPCKTSSSQCPAGNLAQSTSAPVTCVPREETIWRVKLFLDSQGRCHHCKKRCGSVPGSCPNSLTHVFAPSFSGAGKPKQAPAGRAPAKVSVLAIANDTLCPNLEAASFAAINEELRLTCEEQSRPAKLARMAASELTSDAAIRFILGCRATE</sequence>
<dbReference type="Proteomes" id="UP000235392">
    <property type="component" value="Unassembled WGS sequence"/>
</dbReference>
<evidence type="ECO:0000313" key="3">
    <source>
        <dbReference type="Proteomes" id="UP000235392"/>
    </source>
</evidence>
<evidence type="ECO:0000256" key="1">
    <source>
        <dbReference type="SAM" id="MobiDB-lite"/>
    </source>
</evidence>
<feature type="compositionally biased region" description="Basic and acidic residues" evidence="1">
    <location>
        <begin position="1"/>
        <end position="15"/>
    </location>
</feature>
<feature type="region of interest" description="Disordered" evidence="1">
    <location>
        <begin position="1"/>
        <end position="22"/>
    </location>
</feature>